<name>A0A9D2FWB0_9STRE</name>
<proteinExistence type="predicted"/>
<dbReference type="AlphaFoldDB" id="A0A9D2FWB0"/>
<keyword evidence="2" id="KW-0812">Transmembrane</keyword>
<feature type="compositionally biased region" description="Basic and acidic residues" evidence="1">
    <location>
        <begin position="190"/>
        <end position="199"/>
    </location>
</feature>
<reference evidence="3" key="1">
    <citation type="journal article" date="2021" name="PeerJ">
        <title>Extensive microbial diversity within the chicken gut microbiome revealed by metagenomics and culture.</title>
        <authorList>
            <person name="Gilroy R."/>
            <person name="Ravi A."/>
            <person name="Getino M."/>
            <person name="Pursley I."/>
            <person name="Horton D.L."/>
            <person name="Alikhan N.F."/>
            <person name="Baker D."/>
            <person name="Gharbi K."/>
            <person name="Hall N."/>
            <person name="Watson M."/>
            <person name="Adriaenssens E.M."/>
            <person name="Foster-Nyarko E."/>
            <person name="Jarju S."/>
            <person name="Secka A."/>
            <person name="Antonio M."/>
            <person name="Oren A."/>
            <person name="Chaudhuri R.R."/>
            <person name="La Ragione R."/>
            <person name="Hildebrand F."/>
            <person name="Pallen M.J."/>
        </authorList>
    </citation>
    <scope>NUCLEOTIDE SEQUENCE</scope>
    <source>
        <strain evidence="3">ChiBcolR9-63</strain>
    </source>
</reference>
<accession>A0A9D2FWB0</accession>
<keyword evidence="2" id="KW-1133">Transmembrane helix</keyword>
<evidence type="ECO:0000256" key="2">
    <source>
        <dbReference type="SAM" id="Phobius"/>
    </source>
</evidence>
<evidence type="ECO:0000313" key="4">
    <source>
        <dbReference type="Proteomes" id="UP000824058"/>
    </source>
</evidence>
<comment type="caution">
    <text evidence="3">The sequence shown here is derived from an EMBL/GenBank/DDBJ whole genome shotgun (WGS) entry which is preliminary data.</text>
</comment>
<feature type="transmembrane region" description="Helical" evidence="2">
    <location>
        <begin position="436"/>
        <end position="461"/>
    </location>
</feature>
<feature type="region of interest" description="Disordered" evidence="1">
    <location>
        <begin position="186"/>
        <end position="241"/>
    </location>
</feature>
<organism evidence="3 4">
    <name type="scientific">Candidatus Streptococcus faecavium</name>
    <dbReference type="NCBI Taxonomy" id="2838763"/>
    <lineage>
        <taxon>Bacteria</taxon>
        <taxon>Bacillati</taxon>
        <taxon>Bacillota</taxon>
        <taxon>Bacilli</taxon>
        <taxon>Lactobacillales</taxon>
        <taxon>Streptococcaceae</taxon>
        <taxon>Streptococcus</taxon>
    </lineage>
</organism>
<feature type="compositionally biased region" description="Basic and acidic residues" evidence="1">
    <location>
        <begin position="231"/>
        <end position="241"/>
    </location>
</feature>
<evidence type="ECO:0008006" key="5">
    <source>
        <dbReference type="Google" id="ProtNLM"/>
    </source>
</evidence>
<keyword evidence="2" id="KW-0472">Membrane</keyword>
<gene>
    <name evidence="3" type="ORF">H9965_05965</name>
</gene>
<evidence type="ECO:0000313" key="3">
    <source>
        <dbReference type="EMBL" id="HIZ67982.1"/>
    </source>
</evidence>
<evidence type="ECO:0000256" key="1">
    <source>
        <dbReference type="SAM" id="MobiDB-lite"/>
    </source>
</evidence>
<reference evidence="3" key="2">
    <citation type="submission" date="2021-04" db="EMBL/GenBank/DDBJ databases">
        <authorList>
            <person name="Gilroy R."/>
        </authorList>
    </citation>
    <scope>NUCLEOTIDE SEQUENCE</scope>
    <source>
        <strain evidence="3">ChiBcolR9-63</strain>
    </source>
</reference>
<protein>
    <recommendedName>
        <fullName evidence="5">Cation diffusion facilitator family transporter</fullName>
    </recommendedName>
</protein>
<sequence length="554" mass="61293">MELMQDNEKGLKQELVADSLDYENFDFDAMEEVLNQEVGDLVADLESLGEELLSNPDSLGKEIYNSIFNQLGAQSGLDLSSEKLIDKYRRTHKDETSQSAGVAALRDKKYTETRKNNTAASKTSTGIQDAYTGKIVKTSDGHQINTDHVVSRNEIYGSGFKKRLRELSGYEVKDLANLDENLVPTNEALNKSKSDKSIKEYTATQEQRRKDLAAQNQKANEKIRNNPNLSEQEKQAKIKENDIRLKDKLDADSERMKSVDKRARKAINKEIAVGAAKNVAKDAGRAALRGIVVSSAVTLIKNIIDSLVEFWKSGHKSWSLFKEKTKQAISNFFNSLKEILGNAKSSALVSVVNNIVSLFGEIVGKIWSFLKTGVTTLKSVVGILSRKDTPLSIRIAEIGKTVVVGLAVANTAVLSEAINTALISAFPALEAMTVPIIGSVSGFIVELLLGILNGVIAGIVINKINKYIAKKQKSDLRSQTIDKNNQILRKQEIQIALGNKRLEVESKEVMNKIDNRHREANKITQEALEKIFTPVPDSKYSISEMQADLEDLLK</sequence>
<dbReference type="Proteomes" id="UP000824058">
    <property type="component" value="Unassembled WGS sequence"/>
</dbReference>
<dbReference type="EMBL" id="DXBD01000041">
    <property type="protein sequence ID" value="HIZ67982.1"/>
    <property type="molecule type" value="Genomic_DNA"/>
</dbReference>